<protein>
    <submittedName>
        <fullName evidence="2">Gfo/Idh/MocA family oxidoreductase</fullName>
    </submittedName>
</protein>
<accession>A0ABU8SA04</accession>
<proteinExistence type="predicted"/>
<evidence type="ECO:0000313" key="3">
    <source>
        <dbReference type="Proteomes" id="UP001379235"/>
    </source>
</evidence>
<dbReference type="RefSeq" id="WP_339967593.1">
    <property type="nucleotide sequence ID" value="NZ_JBBHJY010000006.1"/>
</dbReference>
<sequence length="307" mass="33252">MNRIAIGLVGVGKIARDQHVPALEESASFRLVATASLAGSVAGIEAYGSFEEMMEARPDIEAVTICTPPQGRYEIALAALKLGKHVMLEKPPAATVGEATTLAAAAEESGRSLFATWHSRESVAVDRACEWLAGKDILSARILWKEDIRQWHPGQEWILDAGGFGVFDPGINALSIITRLLDLPLHVSSAKLSIPINRDSPIHATIAMKSGSARVDAEMDFLHAGDPVWSIEVDTREGTLHLTDGGNCLQLPGENVVRNTNEEYARLYGRFADLVRSGKSDMDLHPLKLVSEISLIAERVPAPPFDF</sequence>
<dbReference type="Gene3D" id="3.40.50.720">
    <property type="entry name" value="NAD(P)-binding Rossmann-like Domain"/>
    <property type="match status" value="1"/>
</dbReference>
<name>A0ABU8SA04_9SPHN</name>
<dbReference type="InterPro" id="IPR000683">
    <property type="entry name" value="Gfo/Idh/MocA-like_OxRdtase_N"/>
</dbReference>
<feature type="domain" description="Gfo/Idh/MocA-like oxidoreductase N-terminal" evidence="1">
    <location>
        <begin position="5"/>
        <end position="114"/>
    </location>
</feature>
<dbReference type="EMBL" id="JBBHJY010000006">
    <property type="protein sequence ID" value="MEJ6010789.1"/>
    <property type="molecule type" value="Genomic_DNA"/>
</dbReference>
<dbReference type="InterPro" id="IPR050463">
    <property type="entry name" value="Gfo/Idh/MocA_oxidrdct_glycsds"/>
</dbReference>
<comment type="caution">
    <text evidence="2">The sequence shown here is derived from an EMBL/GenBank/DDBJ whole genome shotgun (WGS) entry which is preliminary data.</text>
</comment>
<gene>
    <name evidence="2" type="ORF">WG900_12775</name>
</gene>
<keyword evidence="3" id="KW-1185">Reference proteome</keyword>
<dbReference type="Pfam" id="PF01408">
    <property type="entry name" value="GFO_IDH_MocA"/>
    <property type="match status" value="1"/>
</dbReference>
<dbReference type="InterPro" id="IPR036291">
    <property type="entry name" value="NAD(P)-bd_dom_sf"/>
</dbReference>
<evidence type="ECO:0000259" key="1">
    <source>
        <dbReference type="Pfam" id="PF01408"/>
    </source>
</evidence>
<dbReference type="PANTHER" id="PTHR43818:SF7">
    <property type="entry name" value="DEHYDROGENASE"/>
    <property type="match status" value="1"/>
</dbReference>
<reference evidence="2 3" key="1">
    <citation type="submission" date="2024-03" db="EMBL/GenBank/DDBJ databases">
        <authorList>
            <person name="Jo J.-H."/>
        </authorList>
    </citation>
    <scope>NUCLEOTIDE SEQUENCE [LARGE SCALE GENOMIC DNA]</scope>
    <source>
        <strain evidence="2 3">AS3R-12</strain>
    </source>
</reference>
<dbReference type="Proteomes" id="UP001379235">
    <property type="component" value="Unassembled WGS sequence"/>
</dbReference>
<dbReference type="SUPFAM" id="SSF51735">
    <property type="entry name" value="NAD(P)-binding Rossmann-fold domains"/>
    <property type="match status" value="1"/>
</dbReference>
<dbReference type="PANTHER" id="PTHR43818">
    <property type="entry name" value="BCDNA.GH03377"/>
    <property type="match status" value="1"/>
</dbReference>
<organism evidence="2 3">
    <name type="scientific">Novosphingobium aquae</name>
    <dbReference type="NCBI Taxonomy" id="3133435"/>
    <lineage>
        <taxon>Bacteria</taxon>
        <taxon>Pseudomonadati</taxon>
        <taxon>Pseudomonadota</taxon>
        <taxon>Alphaproteobacteria</taxon>
        <taxon>Sphingomonadales</taxon>
        <taxon>Sphingomonadaceae</taxon>
        <taxon>Novosphingobium</taxon>
    </lineage>
</organism>
<evidence type="ECO:0000313" key="2">
    <source>
        <dbReference type="EMBL" id="MEJ6010789.1"/>
    </source>
</evidence>
<dbReference type="Gene3D" id="3.30.360.10">
    <property type="entry name" value="Dihydrodipicolinate Reductase, domain 2"/>
    <property type="match status" value="1"/>
</dbReference>